<evidence type="ECO:0000313" key="4">
    <source>
        <dbReference type="EMBL" id="KAG9982581.1"/>
    </source>
</evidence>
<dbReference type="PANTHER" id="PTHR20903">
    <property type="entry name" value="PREFOLDIN SUBUNIT 1-RELATED"/>
    <property type="match status" value="1"/>
</dbReference>
<dbReference type="InterPro" id="IPR002777">
    <property type="entry name" value="PFD_beta-like"/>
</dbReference>
<reference evidence="4" key="2">
    <citation type="submission" date="2021-08" db="EMBL/GenBank/DDBJ databases">
        <authorList>
            <person name="Gostincar C."/>
            <person name="Sun X."/>
            <person name="Song Z."/>
            <person name="Gunde-Cimerman N."/>
        </authorList>
    </citation>
    <scope>NUCLEOTIDE SEQUENCE</scope>
    <source>
        <strain evidence="4">EXF-9298</strain>
    </source>
</reference>
<organism evidence="4 5">
    <name type="scientific">Aureobasidium melanogenum</name>
    <name type="common">Aureobasidium pullulans var. melanogenum</name>
    <dbReference type="NCBI Taxonomy" id="46634"/>
    <lineage>
        <taxon>Eukaryota</taxon>
        <taxon>Fungi</taxon>
        <taxon>Dikarya</taxon>
        <taxon>Ascomycota</taxon>
        <taxon>Pezizomycotina</taxon>
        <taxon>Dothideomycetes</taxon>
        <taxon>Dothideomycetidae</taxon>
        <taxon>Dothideales</taxon>
        <taxon>Saccotheciaceae</taxon>
        <taxon>Aureobasidium</taxon>
    </lineage>
</organism>
<dbReference type="GO" id="GO:0005737">
    <property type="term" value="C:cytoplasm"/>
    <property type="evidence" value="ECO:0007669"/>
    <property type="project" value="TreeGrafter"/>
</dbReference>
<keyword evidence="5" id="KW-1185">Reference proteome</keyword>
<gene>
    <name evidence="4" type="ORF">KCU98_g6686</name>
</gene>
<dbReference type="InterPro" id="IPR009053">
    <property type="entry name" value="Prefoldin"/>
</dbReference>
<feature type="region of interest" description="Disordered" evidence="3">
    <location>
        <begin position="1"/>
        <end position="31"/>
    </location>
</feature>
<dbReference type="GO" id="GO:0016272">
    <property type="term" value="C:prefoldin complex"/>
    <property type="evidence" value="ECO:0007669"/>
    <property type="project" value="InterPro"/>
</dbReference>
<name>A0A9P8FTZ8_AURME</name>
<feature type="compositionally biased region" description="Basic and acidic residues" evidence="3">
    <location>
        <begin position="1"/>
        <end position="12"/>
    </location>
</feature>
<evidence type="ECO:0000313" key="5">
    <source>
        <dbReference type="Proteomes" id="UP000729357"/>
    </source>
</evidence>
<comment type="similarity">
    <text evidence="1">Belongs to the prefoldin subunit beta family.</text>
</comment>
<dbReference type="Proteomes" id="UP000729357">
    <property type="component" value="Unassembled WGS sequence"/>
</dbReference>
<protein>
    <submittedName>
        <fullName evidence="4">Prefoldin</fullName>
    </submittedName>
</protein>
<dbReference type="PANTHER" id="PTHR20903:SF0">
    <property type="entry name" value="PREFOLDIN SUBUNIT 1"/>
    <property type="match status" value="1"/>
</dbReference>
<accession>A0A9P8FTZ8</accession>
<dbReference type="Pfam" id="PF01920">
    <property type="entry name" value="Prefoldin_2"/>
    <property type="match status" value="1"/>
</dbReference>
<dbReference type="CDD" id="cd23164">
    <property type="entry name" value="Prefoldin_1"/>
    <property type="match status" value="1"/>
</dbReference>
<sequence>MDQKSAKTRVTEPRAGQSHAELLSSDWRAPANIDTANTTNRRLPNMSMSPADMQKLLQEIEQKAQFCQQQMVIVKTQMNTKNRENRMLQLTAAELDGLPSDANVYEGVGKMFVASPKTDVKVRLTKDQETIKKDMEGLEKKMHYLETTYNNSKTHLDAIFKNGGR</sequence>
<dbReference type="SUPFAM" id="SSF46579">
    <property type="entry name" value="Prefoldin"/>
    <property type="match status" value="1"/>
</dbReference>
<comment type="caution">
    <text evidence="4">The sequence shown here is derived from an EMBL/GenBank/DDBJ whole genome shotgun (WGS) entry which is preliminary data.</text>
</comment>
<feature type="non-terminal residue" evidence="4">
    <location>
        <position position="1"/>
    </location>
</feature>
<dbReference type="AlphaFoldDB" id="A0A9P8FTZ8"/>
<evidence type="ECO:0000256" key="2">
    <source>
        <dbReference type="ARBA" id="ARBA00023186"/>
    </source>
</evidence>
<reference evidence="4" key="1">
    <citation type="journal article" date="2021" name="J Fungi (Basel)">
        <title>Virulence traits and population genomics of the black yeast Aureobasidium melanogenum.</title>
        <authorList>
            <person name="Cernosa A."/>
            <person name="Sun X."/>
            <person name="Gostincar C."/>
            <person name="Fang C."/>
            <person name="Gunde-Cimerman N."/>
            <person name="Song Z."/>
        </authorList>
    </citation>
    <scope>NUCLEOTIDE SEQUENCE</scope>
    <source>
        <strain evidence="4">EXF-9298</strain>
    </source>
</reference>
<dbReference type="GO" id="GO:0044183">
    <property type="term" value="F:protein folding chaperone"/>
    <property type="evidence" value="ECO:0007669"/>
    <property type="project" value="TreeGrafter"/>
</dbReference>
<evidence type="ECO:0000256" key="3">
    <source>
        <dbReference type="SAM" id="MobiDB-lite"/>
    </source>
</evidence>
<evidence type="ECO:0000256" key="1">
    <source>
        <dbReference type="ARBA" id="ARBA00008045"/>
    </source>
</evidence>
<keyword evidence="2" id="KW-0143">Chaperone</keyword>
<dbReference type="GO" id="GO:0051082">
    <property type="term" value="F:unfolded protein binding"/>
    <property type="evidence" value="ECO:0007669"/>
    <property type="project" value="InterPro"/>
</dbReference>
<dbReference type="Gene3D" id="1.10.287.370">
    <property type="match status" value="1"/>
</dbReference>
<dbReference type="EMBL" id="JAHFXS010000696">
    <property type="protein sequence ID" value="KAG9982581.1"/>
    <property type="molecule type" value="Genomic_DNA"/>
</dbReference>
<proteinExistence type="inferred from homology"/>